<evidence type="ECO:0000256" key="3">
    <source>
        <dbReference type="ARBA" id="ARBA00022989"/>
    </source>
</evidence>
<feature type="transmembrane region" description="Helical" evidence="5">
    <location>
        <begin position="574"/>
        <end position="596"/>
    </location>
</feature>
<evidence type="ECO:0000256" key="4">
    <source>
        <dbReference type="ARBA" id="ARBA00023136"/>
    </source>
</evidence>
<feature type="transmembrane region" description="Helical" evidence="5">
    <location>
        <begin position="409"/>
        <end position="431"/>
    </location>
</feature>
<dbReference type="PANTHER" id="PTHR10283:SF82">
    <property type="entry name" value="SOLUTE CARRIER FAMILY 13 MEMBER 2"/>
    <property type="match status" value="1"/>
</dbReference>
<feature type="transmembrane region" description="Helical" evidence="5">
    <location>
        <begin position="169"/>
        <end position="195"/>
    </location>
</feature>
<keyword evidence="7" id="KW-1185">Reference proteome</keyword>
<evidence type="ECO:0000256" key="5">
    <source>
        <dbReference type="SAM" id="Phobius"/>
    </source>
</evidence>
<feature type="transmembrane region" description="Helical" evidence="5">
    <location>
        <begin position="486"/>
        <end position="504"/>
    </location>
</feature>
<feature type="transmembrane region" description="Helical" evidence="5">
    <location>
        <begin position="52"/>
        <end position="73"/>
    </location>
</feature>
<feature type="transmembrane region" description="Helical" evidence="5">
    <location>
        <begin position="279"/>
        <end position="307"/>
    </location>
</feature>
<keyword evidence="2 5" id="KW-0812">Transmembrane</keyword>
<organism evidence="6 7">
    <name type="scientific">Sphagnum troendelagicum</name>
    <dbReference type="NCBI Taxonomy" id="128251"/>
    <lineage>
        <taxon>Eukaryota</taxon>
        <taxon>Viridiplantae</taxon>
        <taxon>Streptophyta</taxon>
        <taxon>Embryophyta</taxon>
        <taxon>Bryophyta</taxon>
        <taxon>Sphagnophytina</taxon>
        <taxon>Sphagnopsida</taxon>
        <taxon>Sphagnales</taxon>
        <taxon>Sphagnaceae</taxon>
        <taxon>Sphagnum</taxon>
    </lineage>
</organism>
<evidence type="ECO:0000313" key="7">
    <source>
        <dbReference type="Proteomes" id="UP001497512"/>
    </source>
</evidence>
<evidence type="ECO:0008006" key="8">
    <source>
        <dbReference type="Google" id="ProtNLM"/>
    </source>
</evidence>
<dbReference type="InterPro" id="IPR001898">
    <property type="entry name" value="SLC13A/DASS"/>
</dbReference>
<accession>A0ABP0ULC3</accession>
<feature type="transmembrane region" description="Helical" evidence="5">
    <location>
        <begin position="85"/>
        <end position="110"/>
    </location>
</feature>
<proteinExistence type="predicted"/>
<evidence type="ECO:0000313" key="6">
    <source>
        <dbReference type="EMBL" id="CAK9224411.1"/>
    </source>
</evidence>
<feature type="transmembrane region" description="Helical" evidence="5">
    <location>
        <begin position="327"/>
        <end position="351"/>
    </location>
</feature>
<comment type="subcellular location">
    <subcellularLocation>
        <location evidence="1">Membrane</location>
        <topology evidence="1">Multi-pass membrane protein</topology>
    </subcellularLocation>
</comment>
<feature type="transmembrane region" description="Helical" evidence="5">
    <location>
        <begin position="130"/>
        <end position="148"/>
    </location>
</feature>
<protein>
    <recommendedName>
        <fullName evidence="8">Tonoplast dicarboxylate transporter</fullName>
    </recommendedName>
</protein>
<dbReference type="EMBL" id="OZ019896">
    <property type="protein sequence ID" value="CAK9224411.1"/>
    <property type="molecule type" value="Genomic_DNA"/>
</dbReference>
<feature type="transmembrane region" description="Helical" evidence="5">
    <location>
        <begin position="535"/>
        <end position="553"/>
    </location>
</feature>
<gene>
    <name evidence="6" type="ORF">CSSPTR1EN2_LOCUS17318</name>
</gene>
<keyword evidence="4 5" id="KW-0472">Membrane</keyword>
<keyword evidence="3 5" id="KW-1133">Transmembrane helix</keyword>
<evidence type="ECO:0000256" key="1">
    <source>
        <dbReference type="ARBA" id="ARBA00004141"/>
    </source>
</evidence>
<dbReference type="Pfam" id="PF00939">
    <property type="entry name" value="Na_sulph_symp"/>
    <property type="match status" value="1"/>
</dbReference>
<evidence type="ECO:0000256" key="2">
    <source>
        <dbReference type="ARBA" id="ARBA00022692"/>
    </source>
</evidence>
<feature type="transmembrane region" description="Helical" evidence="5">
    <location>
        <begin position="452"/>
        <end position="474"/>
    </location>
</feature>
<dbReference type="PANTHER" id="PTHR10283">
    <property type="entry name" value="SOLUTE CARRIER FAMILY 13 MEMBER"/>
    <property type="match status" value="1"/>
</dbReference>
<name>A0ABP0ULC3_9BRYO</name>
<sequence>MVDSTPLLTSSAALLPSGEEGSQRSQQGGTGGGIRSFWRWLREEELQQGRKMAAAVVAGPMSFLPVVSFVRLAEGPAAVKMLGAVLWLAIWWLFEPVPICITALLPLVLFPFLEVMEVDQVAEKYMNDTVVLMLGTFILAQGIERFSLHKRIAMRILLFFGGEKMDPRLVLLGFCVGPGFVSMWMSNTAAAVMMIPMAKGVLKHFQDEDDTLLCKQCSRTFSRRFAGKYMKPCPEEGNADQVDADTRIDPEAPVLALKENPGTRLKARLVDPEKAKKDFSVAVVLAITYATAIGGLATLTGCGPNLVLPGIYNSRFPEAPRVTYMKWIMFALPLVLPFLLFEWLLLCWIFCPLSSVPIIEAKLSRSVVEQEYLALGPMRFAEKFIASEFAALVVLWCTKSLGNYPGWGVIFNGLPSEGTVSVMMGIIPFLVPSKEAEGEKLMDWNTCKKLPWDVMLLLGGGFALSAGIQGSGLATSIANNMEVLHAVPYFLLTPVIALIVAITTEFSSNSATATLFLPLLAEVAISIGWHPLLLMIPATFSCSFAFMLPIATPPNAIAHSTGYLKSADMLIPGLILKAAGIVLLTILTPTLGGLVYDLNQPVKDLPWTKLSF</sequence>
<reference evidence="6" key="1">
    <citation type="submission" date="2024-02" db="EMBL/GenBank/DDBJ databases">
        <authorList>
            <consortium name="ELIXIR-Norway"/>
            <consortium name="Elixir Norway"/>
        </authorList>
    </citation>
    <scope>NUCLEOTIDE SEQUENCE</scope>
</reference>
<dbReference type="Proteomes" id="UP001497512">
    <property type="component" value="Chromosome 4"/>
</dbReference>